<evidence type="ECO:0000313" key="3">
    <source>
        <dbReference type="EMBL" id="MFC4561587.1"/>
    </source>
</evidence>
<proteinExistence type="predicted"/>
<feature type="region of interest" description="Disordered" evidence="1">
    <location>
        <begin position="48"/>
        <end position="78"/>
    </location>
</feature>
<evidence type="ECO:0000256" key="1">
    <source>
        <dbReference type="SAM" id="MobiDB-lite"/>
    </source>
</evidence>
<evidence type="ECO:0000313" key="4">
    <source>
        <dbReference type="Proteomes" id="UP001595923"/>
    </source>
</evidence>
<dbReference type="EMBL" id="JBHSFQ010000004">
    <property type="protein sequence ID" value="MFC4561587.1"/>
    <property type="molecule type" value="Genomic_DNA"/>
</dbReference>
<evidence type="ECO:0000256" key="2">
    <source>
        <dbReference type="SAM" id="SignalP"/>
    </source>
</evidence>
<dbReference type="Proteomes" id="UP001595923">
    <property type="component" value="Unassembled WGS sequence"/>
</dbReference>
<organism evidence="3 4">
    <name type="scientific">Nocardiopsis mangrovi</name>
    <dbReference type="NCBI Taxonomy" id="1179818"/>
    <lineage>
        <taxon>Bacteria</taxon>
        <taxon>Bacillati</taxon>
        <taxon>Actinomycetota</taxon>
        <taxon>Actinomycetes</taxon>
        <taxon>Streptosporangiales</taxon>
        <taxon>Nocardiopsidaceae</taxon>
        <taxon>Nocardiopsis</taxon>
    </lineage>
</organism>
<name>A0ABV9DSA4_9ACTN</name>
<reference evidence="4" key="1">
    <citation type="journal article" date="2019" name="Int. J. Syst. Evol. Microbiol.">
        <title>The Global Catalogue of Microorganisms (GCM) 10K type strain sequencing project: providing services to taxonomists for standard genome sequencing and annotation.</title>
        <authorList>
            <consortium name="The Broad Institute Genomics Platform"/>
            <consortium name="The Broad Institute Genome Sequencing Center for Infectious Disease"/>
            <person name="Wu L."/>
            <person name="Ma J."/>
        </authorList>
    </citation>
    <scope>NUCLEOTIDE SEQUENCE [LARGE SCALE GENOMIC DNA]</scope>
    <source>
        <strain evidence="4">XZYJ18</strain>
    </source>
</reference>
<sequence>MIRWRAIGISIAGAVAGVLVAQMTTPFADTDVPSQAGFRVVTAIGAAAPSPWPSRRSRPAGARSPTGDRGALPTACAG</sequence>
<gene>
    <name evidence="3" type="ORF">ACFO4E_06945</name>
</gene>
<accession>A0ABV9DSA4</accession>
<keyword evidence="2" id="KW-0732">Signal</keyword>
<keyword evidence="4" id="KW-1185">Reference proteome</keyword>
<comment type="caution">
    <text evidence="3">The sequence shown here is derived from an EMBL/GenBank/DDBJ whole genome shotgun (WGS) entry which is preliminary data.</text>
</comment>
<protein>
    <submittedName>
        <fullName evidence="3">Uncharacterized protein</fullName>
    </submittedName>
</protein>
<dbReference type="RefSeq" id="WP_378572196.1">
    <property type="nucleotide sequence ID" value="NZ_JBHSFQ010000004.1"/>
</dbReference>
<feature type="chain" id="PRO_5045377523" evidence="2">
    <location>
        <begin position="22"/>
        <end position="78"/>
    </location>
</feature>
<feature type="signal peptide" evidence="2">
    <location>
        <begin position="1"/>
        <end position="21"/>
    </location>
</feature>